<organism evidence="1 2">
    <name type="scientific">Rhizophagus clarus</name>
    <dbReference type="NCBI Taxonomy" id="94130"/>
    <lineage>
        <taxon>Eukaryota</taxon>
        <taxon>Fungi</taxon>
        <taxon>Fungi incertae sedis</taxon>
        <taxon>Mucoromycota</taxon>
        <taxon>Glomeromycotina</taxon>
        <taxon>Glomeromycetes</taxon>
        <taxon>Glomerales</taxon>
        <taxon>Glomeraceae</taxon>
        <taxon>Rhizophagus</taxon>
    </lineage>
</organism>
<dbReference type="Proteomes" id="UP000247702">
    <property type="component" value="Unassembled WGS sequence"/>
</dbReference>
<dbReference type="EMBL" id="BEXD01000599">
    <property type="protein sequence ID" value="GBB88768.1"/>
    <property type="molecule type" value="Genomic_DNA"/>
</dbReference>
<protein>
    <submittedName>
        <fullName evidence="1">Uncharacterized protein</fullName>
    </submittedName>
</protein>
<comment type="caution">
    <text evidence="1">The sequence shown here is derived from an EMBL/GenBank/DDBJ whole genome shotgun (WGS) entry which is preliminary data.</text>
</comment>
<gene>
    <name evidence="1" type="ORF">RclHR1_15370001</name>
</gene>
<sequence>MEGVKIIYYIIGGKFRGKDLLSYESSKLLNIMKIYVYYKDIYLERIFTNLRMKTMKLQIKKILNNLSLLKTFEIEEYEVFQINDKRFSFLKLAKRIH</sequence>
<evidence type="ECO:0000313" key="2">
    <source>
        <dbReference type="Proteomes" id="UP000247702"/>
    </source>
</evidence>
<keyword evidence="2" id="KW-1185">Reference proteome</keyword>
<name>A0A2Z6R7P3_9GLOM</name>
<dbReference type="AlphaFoldDB" id="A0A2Z6R7P3"/>
<proteinExistence type="predicted"/>
<reference evidence="1 2" key="1">
    <citation type="submission" date="2017-11" db="EMBL/GenBank/DDBJ databases">
        <title>The genome of Rhizophagus clarus HR1 reveals common genetic basis of auxotrophy among arbuscular mycorrhizal fungi.</title>
        <authorList>
            <person name="Kobayashi Y."/>
        </authorList>
    </citation>
    <scope>NUCLEOTIDE SEQUENCE [LARGE SCALE GENOMIC DNA]</scope>
    <source>
        <strain evidence="1 2">HR1</strain>
    </source>
</reference>
<evidence type="ECO:0000313" key="1">
    <source>
        <dbReference type="EMBL" id="GBB88768.1"/>
    </source>
</evidence>
<accession>A0A2Z6R7P3</accession>